<proteinExistence type="predicted"/>
<evidence type="ECO:0000313" key="3">
    <source>
        <dbReference type="Proteomes" id="UP000324748"/>
    </source>
</evidence>
<sequence>MDQPLHAISVCILMSIKCTHLRAGGFENYSACTSPPKPEFQLTESTSAIAILLKNSRTLTTTRVMKLSITNSFGIPMVLLLFQFQASQVACFGCENAGQNSKGVRFQYPHCASAVRKEYYQGPNPGVQYQLMVDFVAPPWNNDHYDCTQTDSYKIEACCRVPDPTYSTNAEYVPSDCARPDGKPLYIK</sequence>
<organism evidence="2 4">
    <name type="scientific">Puccinia graminis f. sp. tritici</name>
    <dbReference type="NCBI Taxonomy" id="56615"/>
    <lineage>
        <taxon>Eukaryota</taxon>
        <taxon>Fungi</taxon>
        <taxon>Dikarya</taxon>
        <taxon>Basidiomycota</taxon>
        <taxon>Pucciniomycotina</taxon>
        <taxon>Pucciniomycetes</taxon>
        <taxon>Pucciniales</taxon>
        <taxon>Pucciniaceae</taxon>
        <taxon>Puccinia</taxon>
    </lineage>
</organism>
<name>A0A5B0PD09_PUCGR</name>
<dbReference type="EMBL" id="VSWC01000118">
    <property type="protein sequence ID" value="KAA1084575.1"/>
    <property type="molecule type" value="Genomic_DNA"/>
</dbReference>
<comment type="caution">
    <text evidence="2">The sequence shown here is derived from an EMBL/GenBank/DDBJ whole genome shotgun (WGS) entry which is preliminary data.</text>
</comment>
<protein>
    <submittedName>
        <fullName evidence="2">Uncharacterized protein</fullName>
    </submittedName>
</protein>
<keyword evidence="3" id="KW-1185">Reference proteome</keyword>
<dbReference type="AlphaFoldDB" id="A0A5B0PD09"/>
<reference evidence="3 4" key="1">
    <citation type="submission" date="2019-05" db="EMBL/GenBank/DDBJ databases">
        <title>Emergence of the Ug99 lineage of the wheat stem rust pathogen through somatic hybridization.</title>
        <authorList>
            <person name="Li F."/>
            <person name="Upadhyaya N.M."/>
            <person name="Sperschneider J."/>
            <person name="Matny O."/>
            <person name="Nguyen-Phuc H."/>
            <person name="Mago R."/>
            <person name="Raley C."/>
            <person name="Miller M.E."/>
            <person name="Silverstein K.A.T."/>
            <person name="Henningsen E."/>
            <person name="Hirsch C.D."/>
            <person name="Visser B."/>
            <person name="Pretorius Z.A."/>
            <person name="Steffenson B.J."/>
            <person name="Schwessinger B."/>
            <person name="Dodds P.N."/>
            <person name="Figueroa M."/>
        </authorList>
    </citation>
    <scope>NUCLEOTIDE SEQUENCE [LARGE SCALE GENOMIC DNA]</scope>
    <source>
        <strain evidence="1">21-0</strain>
        <strain evidence="2 4">Ug99</strain>
    </source>
</reference>
<accession>A0A5B0PD09</accession>
<dbReference type="Proteomes" id="UP000325313">
    <property type="component" value="Unassembled WGS sequence"/>
</dbReference>
<dbReference type="EMBL" id="VDEP01000342">
    <property type="protein sequence ID" value="KAA1099191.1"/>
    <property type="molecule type" value="Genomic_DNA"/>
</dbReference>
<evidence type="ECO:0000313" key="2">
    <source>
        <dbReference type="EMBL" id="KAA1099191.1"/>
    </source>
</evidence>
<gene>
    <name evidence="1" type="ORF">PGT21_031090</name>
    <name evidence="2" type="ORF">PGTUg99_019804</name>
</gene>
<dbReference type="Proteomes" id="UP000324748">
    <property type="component" value="Unassembled WGS sequence"/>
</dbReference>
<evidence type="ECO:0000313" key="4">
    <source>
        <dbReference type="Proteomes" id="UP000325313"/>
    </source>
</evidence>
<evidence type="ECO:0000313" key="1">
    <source>
        <dbReference type="EMBL" id="KAA1084575.1"/>
    </source>
</evidence>